<protein>
    <submittedName>
        <fullName evidence="1">Resolvase</fullName>
    </submittedName>
</protein>
<sequence>MNPAYSHAELKSDHNYELMDVEAIQKALGRSRASIYRYANTDPAQGLLNLPYDPNRLNPELRQSDREPLLFHPTEVSRFARDVLKMKQVTIQVQESTQNETNRLLREILQELRSLNQAISSIRNPQP</sequence>
<proteinExistence type="predicted"/>
<evidence type="ECO:0000313" key="1">
    <source>
        <dbReference type="EMBL" id="MEA5477770.1"/>
    </source>
</evidence>
<dbReference type="RefSeq" id="WP_323261402.1">
    <property type="nucleotide sequence ID" value="NZ_JAYGIE010000037.1"/>
</dbReference>
<accession>A0ABU5THP4</accession>
<reference evidence="1 2" key="1">
    <citation type="submission" date="2023-12" db="EMBL/GenBank/DDBJ databases">
        <title>Baltic Sea Cyanobacteria.</title>
        <authorList>
            <person name="Delbaje E."/>
            <person name="Fewer D.P."/>
            <person name="Shishido T.K."/>
        </authorList>
    </citation>
    <scope>NUCLEOTIDE SEQUENCE [LARGE SCALE GENOMIC DNA]</scope>
    <source>
        <strain evidence="1 2">UHCC 0370</strain>
    </source>
</reference>
<organism evidence="1 2">
    <name type="scientific">Pseudanabaena galeata UHCC 0370</name>
    <dbReference type="NCBI Taxonomy" id="3110310"/>
    <lineage>
        <taxon>Bacteria</taxon>
        <taxon>Bacillati</taxon>
        <taxon>Cyanobacteriota</taxon>
        <taxon>Cyanophyceae</taxon>
        <taxon>Pseudanabaenales</taxon>
        <taxon>Pseudanabaenaceae</taxon>
        <taxon>Pseudanabaena</taxon>
    </lineage>
</organism>
<keyword evidence="2" id="KW-1185">Reference proteome</keyword>
<evidence type="ECO:0000313" key="2">
    <source>
        <dbReference type="Proteomes" id="UP001301388"/>
    </source>
</evidence>
<dbReference type="EMBL" id="JAYGIE010000037">
    <property type="protein sequence ID" value="MEA5477770.1"/>
    <property type="molecule type" value="Genomic_DNA"/>
</dbReference>
<comment type="caution">
    <text evidence="1">The sequence shown here is derived from an EMBL/GenBank/DDBJ whole genome shotgun (WGS) entry which is preliminary data.</text>
</comment>
<dbReference type="Proteomes" id="UP001301388">
    <property type="component" value="Unassembled WGS sequence"/>
</dbReference>
<name>A0ABU5THP4_9CYAN</name>
<gene>
    <name evidence="1" type="ORF">VB774_09060</name>
</gene>